<organism evidence="1 2">
    <name type="scientific">Lentinus tigrinus ALCF2SS1-6</name>
    <dbReference type="NCBI Taxonomy" id="1328759"/>
    <lineage>
        <taxon>Eukaryota</taxon>
        <taxon>Fungi</taxon>
        <taxon>Dikarya</taxon>
        <taxon>Basidiomycota</taxon>
        <taxon>Agaricomycotina</taxon>
        <taxon>Agaricomycetes</taxon>
        <taxon>Polyporales</taxon>
        <taxon>Polyporaceae</taxon>
        <taxon>Lentinus</taxon>
    </lineage>
</organism>
<reference evidence="1" key="1">
    <citation type="journal article" date="2018" name="Genome Biol. Evol.">
        <title>Genomics and development of Lentinus tigrinus, a white-rot wood-decaying mushroom with dimorphic fruiting bodies.</title>
        <authorList>
            <person name="Wu B."/>
            <person name="Xu Z."/>
            <person name="Knudson A."/>
            <person name="Carlson A."/>
            <person name="Chen N."/>
            <person name="Kovaka S."/>
            <person name="LaButti K."/>
            <person name="Lipzen A."/>
            <person name="Pennachio C."/>
            <person name="Riley R."/>
            <person name="Schakwitz W."/>
            <person name="Umezawa K."/>
            <person name="Ohm R.A."/>
            <person name="Grigoriev I.V."/>
            <person name="Nagy L.G."/>
            <person name="Gibbons J."/>
            <person name="Hibbett D."/>
        </authorList>
    </citation>
    <scope>NUCLEOTIDE SEQUENCE [LARGE SCALE GENOMIC DNA]</scope>
    <source>
        <strain evidence="1">ALCF2SS1-6</strain>
    </source>
</reference>
<accession>A0A5C2SW45</accession>
<proteinExistence type="predicted"/>
<keyword evidence="2" id="KW-1185">Reference proteome</keyword>
<protein>
    <submittedName>
        <fullName evidence="1">Uncharacterized protein</fullName>
    </submittedName>
</protein>
<dbReference type="AlphaFoldDB" id="A0A5C2SW45"/>
<sequence>MREIRIVWGTGQVRATYPLRDAVSYCALRSRDWRVKHDSVALLTRVWLTSTGILQAYQT</sequence>
<dbReference type="EMBL" id="ML122252">
    <property type="protein sequence ID" value="RPD65416.1"/>
    <property type="molecule type" value="Genomic_DNA"/>
</dbReference>
<evidence type="ECO:0000313" key="2">
    <source>
        <dbReference type="Proteomes" id="UP000313359"/>
    </source>
</evidence>
<dbReference type="Proteomes" id="UP000313359">
    <property type="component" value="Unassembled WGS sequence"/>
</dbReference>
<evidence type="ECO:0000313" key="1">
    <source>
        <dbReference type="EMBL" id="RPD65416.1"/>
    </source>
</evidence>
<feature type="non-terminal residue" evidence="1">
    <location>
        <position position="1"/>
    </location>
</feature>
<gene>
    <name evidence="1" type="ORF">L227DRAFT_570739</name>
</gene>
<name>A0A5C2SW45_9APHY</name>